<comment type="cofactor">
    <cofactor evidence="1">
        <name>Mg(2+)</name>
        <dbReference type="ChEBI" id="CHEBI:18420"/>
    </cofactor>
</comment>
<dbReference type="SUPFAM" id="SSF48576">
    <property type="entry name" value="Terpenoid synthases"/>
    <property type="match status" value="1"/>
</dbReference>
<dbReference type="Gene3D" id="1.10.600.10">
    <property type="entry name" value="Farnesyl Diphosphate Synthase"/>
    <property type="match status" value="1"/>
</dbReference>
<dbReference type="Pfam" id="PF01397">
    <property type="entry name" value="Terpene_synth"/>
    <property type="match status" value="1"/>
</dbReference>
<keyword evidence="3" id="KW-0460">Magnesium</keyword>
<protein>
    <submittedName>
        <fullName evidence="6">Uncharacterized protein</fullName>
    </submittedName>
</protein>
<evidence type="ECO:0000256" key="1">
    <source>
        <dbReference type="ARBA" id="ARBA00001946"/>
    </source>
</evidence>
<proteinExistence type="predicted"/>
<dbReference type="GO" id="GO:0016114">
    <property type="term" value="P:terpenoid biosynthetic process"/>
    <property type="evidence" value="ECO:0007669"/>
    <property type="project" value="InterPro"/>
</dbReference>
<dbReference type="PANTHER" id="PTHR31225">
    <property type="entry name" value="OS04G0344100 PROTEIN-RELATED"/>
    <property type="match status" value="1"/>
</dbReference>
<evidence type="ECO:0000256" key="2">
    <source>
        <dbReference type="ARBA" id="ARBA00022723"/>
    </source>
</evidence>
<dbReference type="GO" id="GO:0000287">
    <property type="term" value="F:magnesium ion binding"/>
    <property type="evidence" value="ECO:0007669"/>
    <property type="project" value="InterPro"/>
</dbReference>
<dbReference type="GO" id="GO:0010333">
    <property type="term" value="F:terpene synthase activity"/>
    <property type="evidence" value="ECO:0007669"/>
    <property type="project" value="InterPro"/>
</dbReference>
<feature type="domain" description="Terpene synthase N-terminal" evidence="4">
    <location>
        <begin position="101"/>
        <end position="211"/>
    </location>
</feature>
<dbReference type="InterPro" id="IPR034741">
    <property type="entry name" value="Terpene_cyclase-like_1_C"/>
</dbReference>
<dbReference type="OrthoDB" id="1936865at2759"/>
<dbReference type="InterPro" id="IPR008949">
    <property type="entry name" value="Isoprenoid_synthase_dom_sf"/>
</dbReference>
<dbReference type="SFLD" id="SFLDG01019">
    <property type="entry name" value="Terpene_Cyclase_Like_1_C_Termi"/>
    <property type="match status" value="1"/>
</dbReference>
<dbReference type="InterPro" id="IPR005630">
    <property type="entry name" value="Terpene_synthase_metal-bd"/>
</dbReference>
<gene>
    <name evidence="6" type="ORF">NE237_010691</name>
</gene>
<dbReference type="PANTHER" id="PTHR31225:SF252">
    <property type="entry name" value="TERPENE SYNTHASE 12-RELATED"/>
    <property type="match status" value="1"/>
</dbReference>
<dbReference type="InterPro" id="IPR036965">
    <property type="entry name" value="Terpene_synth_N_sf"/>
</dbReference>
<evidence type="ECO:0000313" key="6">
    <source>
        <dbReference type="EMBL" id="KAJ4979911.1"/>
    </source>
</evidence>
<dbReference type="EMBL" id="JAMYWD010000002">
    <property type="protein sequence ID" value="KAJ4979911.1"/>
    <property type="molecule type" value="Genomic_DNA"/>
</dbReference>
<comment type="caution">
    <text evidence="6">The sequence shown here is derived from an EMBL/GenBank/DDBJ whole genome shotgun (WGS) entry which is preliminary data.</text>
</comment>
<dbReference type="InterPro" id="IPR008930">
    <property type="entry name" value="Terpenoid_cyclase/PrenylTrfase"/>
</dbReference>
<dbReference type="SUPFAM" id="SSF48239">
    <property type="entry name" value="Terpenoid cyclases/Protein prenyltransferases"/>
    <property type="match status" value="1"/>
</dbReference>
<evidence type="ECO:0000313" key="7">
    <source>
        <dbReference type="Proteomes" id="UP001141806"/>
    </source>
</evidence>
<dbReference type="SFLD" id="SFLDS00005">
    <property type="entry name" value="Isoprenoid_Synthase_Type_I"/>
    <property type="match status" value="1"/>
</dbReference>
<organism evidence="6 7">
    <name type="scientific">Protea cynaroides</name>
    <dbReference type="NCBI Taxonomy" id="273540"/>
    <lineage>
        <taxon>Eukaryota</taxon>
        <taxon>Viridiplantae</taxon>
        <taxon>Streptophyta</taxon>
        <taxon>Embryophyta</taxon>
        <taxon>Tracheophyta</taxon>
        <taxon>Spermatophyta</taxon>
        <taxon>Magnoliopsida</taxon>
        <taxon>Proteales</taxon>
        <taxon>Proteaceae</taxon>
        <taxon>Protea</taxon>
    </lineage>
</organism>
<dbReference type="InterPro" id="IPR001906">
    <property type="entry name" value="Terpene_synth_N"/>
</dbReference>
<sequence>MALRLQVQSTLSYSKSLIYYSRLPQRQQSIVSNMKCRASTHSCEPTSNRRSVETFIVVIQNDCKNNLNFLTYLGKAFIIRTKKLKEQKKHRLDDRSMGQIEEIKKALDSIVCKKDMKTKENESLHATVLRFRLLRQHGYQSTYNCGLGIFIHLKDNAGNFKATYFEDEKGILSLYEASHLAIEGESTLEEIKHFIRTLLNKINGNMESNLAKQRLARWFIDVYEKKENIVPVLIELAKLDFNMIQAVHQENAIDLSKWWKNLGLRDKLTFARDSMIQSFLWTLGSNPEPQFSDIRMELTNFIMLITTIDDIYDVYGLLEELELSTDAVERWDVKAMEQLPDYMKICFFALFNTLFNTINESAYFHLKTHRFDCLLFLKKVWIDLCKSYLLEAKWYHNSHKTTLEEDLNNTVVSIGGYVMCVHSFFVLQQTTPEEDFDCLSQYLSIAHWSSMIARLANDLGTSVDELKRADVLKSIQYYRHQTAWKQINKDTFTNDSLLPQLYIKINVNLTGMPLCV</sequence>
<keyword evidence="2" id="KW-0479">Metal-binding</keyword>
<evidence type="ECO:0000256" key="3">
    <source>
        <dbReference type="ARBA" id="ARBA00022842"/>
    </source>
</evidence>
<reference evidence="6" key="1">
    <citation type="journal article" date="2023" name="Plant J.">
        <title>The genome of the king protea, Protea cynaroides.</title>
        <authorList>
            <person name="Chang J."/>
            <person name="Duong T.A."/>
            <person name="Schoeman C."/>
            <person name="Ma X."/>
            <person name="Roodt D."/>
            <person name="Barker N."/>
            <person name="Li Z."/>
            <person name="Van de Peer Y."/>
            <person name="Mizrachi E."/>
        </authorList>
    </citation>
    <scope>NUCLEOTIDE SEQUENCE</scope>
    <source>
        <tissue evidence="6">Young leaves</tissue>
    </source>
</reference>
<dbReference type="Proteomes" id="UP001141806">
    <property type="component" value="Unassembled WGS sequence"/>
</dbReference>
<dbReference type="InterPro" id="IPR050148">
    <property type="entry name" value="Terpene_synthase-like"/>
</dbReference>
<name>A0A9Q0L138_9MAGN</name>
<keyword evidence="7" id="KW-1185">Reference proteome</keyword>
<feature type="domain" description="Terpene synthase metal-binding" evidence="5">
    <location>
        <begin position="260"/>
        <end position="483"/>
    </location>
</feature>
<evidence type="ECO:0000259" key="4">
    <source>
        <dbReference type="Pfam" id="PF01397"/>
    </source>
</evidence>
<accession>A0A9Q0L138</accession>
<dbReference type="Pfam" id="PF03936">
    <property type="entry name" value="Terpene_synth_C"/>
    <property type="match status" value="1"/>
</dbReference>
<dbReference type="AlphaFoldDB" id="A0A9Q0L138"/>
<dbReference type="Gene3D" id="1.50.10.130">
    <property type="entry name" value="Terpene synthase, N-terminal domain"/>
    <property type="match status" value="1"/>
</dbReference>
<evidence type="ECO:0000259" key="5">
    <source>
        <dbReference type="Pfam" id="PF03936"/>
    </source>
</evidence>